<dbReference type="InterPro" id="IPR026350">
    <property type="entry name" value="GxxExxY"/>
</dbReference>
<reference evidence="1 2" key="1">
    <citation type="submission" date="2019-01" db="EMBL/GenBank/DDBJ databases">
        <title>Lacunisphaera sp. strain TWA-58.</title>
        <authorList>
            <person name="Chen W.-M."/>
        </authorList>
    </citation>
    <scope>NUCLEOTIDE SEQUENCE [LARGE SCALE GENOMIC DNA]</scope>
    <source>
        <strain evidence="1 2">TWA-58</strain>
    </source>
</reference>
<sequence>MKKLINEKETYRILGACFEVYKEKGCGFLEAVYQECLEHEFDLQQLPAKSQVTLPLTYKGRKLKKTYEADFICFDRVLLEIKAVSKLTDEHRAQLQNYLHATGLGVGLLVNFGHYPKVEHERYVL</sequence>
<dbReference type="OrthoDB" id="9798792at2"/>
<accession>A0A4Q1C9V9</accession>
<name>A0A4Q1C9V9_9BACT</name>
<gene>
    <name evidence="1" type="ORF">ESB00_07695</name>
</gene>
<dbReference type="EMBL" id="SDHX01000001">
    <property type="protein sequence ID" value="RXK55758.1"/>
    <property type="molecule type" value="Genomic_DNA"/>
</dbReference>
<protein>
    <submittedName>
        <fullName evidence="1">GxxExxY protein</fullName>
    </submittedName>
</protein>
<dbReference type="RefSeq" id="WP_129047123.1">
    <property type="nucleotide sequence ID" value="NZ_SDHX01000001.1"/>
</dbReference>
<proteinExistence type="predicted"/>
<dbReference type="AlphaFoldDB" id="A0A4Q1C9V9"/>
<dbReference type="Pfam" id="PF13366">
    <property type="entry name" value="PDDEXK_3"/>
    <property type="match status" value="1"/>
</dbReference>
<keyword evidence="2" id="KW-1185">Reference proteome</keyword>
<evidence type="ECO:0000313" key="2">
    <source>
        <dbReference type="Proteomes" id="UP000290218"/>
    </source>
</evidence>
<dbReference type="NCBIfam" id="TIGR04256">
    <property type="entry name" value="GxxExxY"/>
    <property type="match status" value="1"/>
</dbReference>
<dbReference type="Proteomes" id="UP000290218">
    <property type="component" value="Unassembled WGS sequence"/>
</dbReference>
<evidence type="ECO:0000313" key="1">
    <source>
        <dbReference type="EMBL" id="RXK55758.1"/>
    </source>
</evidence>
<comment type="caution">
    <text evidence="1">The sequence shown here is derived from an EMBL/GenBank/DDBJ whole genome shotgun (WGS) entry which is preliminary data.</text>
</comment>
<organism evidence="1 2">
    <name type="scientific">Oleiharenicola lentus</name>
    <dbReference type="NCBI Taxonomy" id="2508720"/>
    <lineage>
        <taxon>Bacteria</taxon>
        <taxon>Pseudomonadati</taxon>
        <taxon>Verrucomicrobiota</taxon>
        <taxon>Opitutia</taxon>
        <taxon>Opitutales</taxon>
        <taxon>Opitutaceae</taxon>
        <taxon>Oleiharenicola</taxon>
    </lineage>
</organism>